<organism evidence="2 3">
    <name type="scientific">Aspergillus pseudonomiae</name>
    <dbReference type="NCBI Taxonomy" id="1506151"/>
    <lineage>
        <taxon>Eukaryota</taxon>
        <taxon>Fungi</taxon>
        <taxon>Dikarya</taxon>
        <taxon>Ascomycota</taxon>
        <taxon>Pezizomycotina</taxon>
        <taxon>Eurotiomycetes</taxon>
        <taxon>Eurotiomycetidae</taxon>
        <taxon>Eurotiales</taxon>
        <taxon>Aspergillaceae</taxon>
        <taxon>Aspergillus</taxon>
        <taxon>Aspergillus subgen. Circumdati</taxon>
    </lineage>
</organism>
<feature type="compositionally biased region" description="Pro residues" evidence="1">
    <location>
        <begin position="128"/>
        <end position="154"/>
    </location>
</feature>
<reference evidence="2 3" key="1">
    <citation type="submission" date="2019-04" db="EMBL/GenBank/DDBJ databases">
        <authorList>
            <consortium name="DOE Joint Genome Institute"/>
            <person name="Mondo S."/>
            <person name="Kjaerbolling I."/>
            <person name="Vesth T."/>
            <person name="Frisvad J.C."/>
            <person name="Nybo J.L."/>
            <person name="Theobald S."/>
            <person name="Kildgaard S."/>
            <person name="Isbrandt T."/>
            <person name="Kuo A."/>
            <person name="Sato A."/>
            <person name="Lyhne E.K."/>
            <person name="Kogle M.E."/>
            <person name="Wiebenga A."/>
            <person name="Kun R.S."/>
            <person name="Lubbers R.J."/>
            <person name="Makela M.R."/>
            <person name="Barry K."/>
            <person name="Chovatia M."/>
            <person name="Clum A."/>
            <person name="Daum C."/>
            <person name="Haridas S."/>
            <person name="He G."/>
            <person name="LaButti K."/>
            <person name="Lipzen A."/>
            <person name="Riley R."/>
            <person name="Salamov A."/>
            <person name="Simmons B.A."/>
            <person name="Magnuson J.K."/>
            <person name="Henrissat B."/>
            <person name="Mortensen U.H."/>
            <person name="Larsen T.O."/>
            <person name="Devries R.P."/>
            <person name="Grigoriev I.V."/>
            <person name="Machida M."/>
            <person name="Baker S.E."/>
            <person name="Andersen M.R."/>
            <person name="Cantor M.N."/>
            <person name="Hua S.X."/>
        </authorList>
    </citation>
    <scope>NUCLEOTIDE SEQUENCE [LARGE SCALE GENOMIC DNA]</scope>
    <source>
        <strain evidence="2 3">CBS 119388</strain>
    </source>
</reference>
<dbReference type="AlphaFoldDB" id="A0A5N7CTE2"/>
<dbReference type="GeneID" id="43673197"/>
<feature type="compositionally biased region" description="Low complexity" evidence="1">
    <location>
        <begin position="114"/>
        <end position="127"/>
    </location>
</feature>
<dbReference type="OrthoDB" id="4450351at2759"/>
<dbReference type="Proteomes" id="UP000325579">
    <property type="component" value="Unassembled WGS sequence"/>
</dbReference>
<evidence type="ECO:0000313" key="3">
    <source>
        <dbReference type="Proteomes" id="UP000325579"/>
    </source>
</evidence>
<feature type="compositionally biased region" description="Basic residues" evidence="1">
    <location>
        <begin position="162"/>
        <end position="175"/>
    </location>
</feature>
<feature type="region of interest" description="Disordered" evidence="1">
    <location>
        <begin position="486"/>
        <end position="523"/>
    </location>
</feature>
<sequence length="523" mass="57829">MAPTKPATLAYAKLVEAGLIQHIGQNKKEGPLPEATKNGSQELTSAQTGKLIGTLESLVKRVQQAKDSDVLDIPGYKGSHEEAKEFLLDVLKVAEGENIDGAATAMKRVESASTTPRPADAPMDTAPDAPPDTTPDAPPDTTPDAPPDTAPDAPPDTTAKSIQRRRYNPKSRKIKAGSSFEGVEPENFSWTTGDPHEWPWPTYELPNGGALMAEKTTNRMDSDKNPISYYLVELRVEVEGLGVLYQHKLVRYSDYPGEIDAWKEAAGEERCKFAATDKPDSKEKLRNGKSYDFERLDFIASLTPGSKDPTKGSQKRPETECIVAVKGHEKPIFLTMGEFFRMVGKRKAESLIIFVCNRDGMSLPGKTEARRISYMNPACPDNTESLEFQEKNKPIPAQAVIQQSETAVPDEYLKRTVREMLAVEKQRVDVRFQKIESDVYGVKSTLHAHGGYLQSILSLLQENLPNKNPDTQPRDTIPVGRKLMDVLQGSGNSRQSEREQTLPPYTSPSPEVAQQQVQRSIEV</sequence>
<feature type="compositionally biased region" description="Polar residues" evidence="1">
    <location>
        <begin position="508"/>
        <end position="523"/>
    </location>
</feature>
<dbReference type="RefSeq" id="XP_031934558.1">
    <property type="nucleotide sequence ID" value="XM_032088506.1"/>
</dbReference>
<gene>
    <name evidence="2" type="ORF">BDV37DRAFT_289598</name>
</gene>
<feature type="region of interest" description="Disordered" evidence="1">
    <location>
        <begin position="108"/>
        <end position="195"/>
    </location>
</feature>
<keyword evidence="3" id="KW-1185">Reference proteome</keyword>
<evidence type="ECO:0000256" key="1">
    <source>
        <dbReference type="SAM" id="MobiDB-lite"/>
    </source>
</evidence>
<dbReference type="EMBL" id="ML736908">
    <property type="protein sequence ID" value="KAE8397239.1"/>
    <property type="molecule type" value="Genomic_DNA"/>
</dbReference>
<name>A0A5N7CTE2_9EURO</name>
<evidence type="ECO:0000313" key="2">
    <source>
        <dbReference type="EMBL" id="KAE8397239.1"/>
    </source>
</evidence>
<protein>
    <submittedName>
        <fullName evidence="2">Uncharacterized protein</fullName>
    </submittedName>
</protein>
<accession>A0A5N7CTE2</accession>
<proteinExistence type="predicted"/>